<keyword evidence="3" id="KW-1185">Reference proteome</keyword>
<gene>
    <name evidence="2" type="ORF">SAMN06297468_1227</name>
</gene>
<name>A0A1Y6F8D3_9SPHN</name>
<proteinExistence type="predicted"/>
<keyword evidence="1" id="KW-0812">Transmembrane</keyword>
<keyword evidence="1" id="KW-0472">Membrane</keyword>
<dbReference type="EMBL" id="FXWG01000002">
    <property type="protein sequence ID" value="SMQ68962.1"/>
    <property type="molecule type" value="Genomic_DNA"/>
</dbReference>
<evidence type="ECO:0000256" key="1">
    <source>
        <dbReference type="SAM" id="Phobius"/>
    </source>
</evidence>
<keyword evidence="1" id="KW-1133">Transmembrane helix</keyword>
<accession>A0A1Y6F8D3</accession>
<dbReference type="AlphaFoldDB" id="A0A1Y6F8D3"/>
<evidence type="ECO:0008006" key="4">
    <source>
        <dbReference type="Google" id="ProtNLM"/>
    </source>
</evidence>
<dbReference type="Proteomes" id="UP000194420">
    <property type="component" value="Unassembled WGS sequence"/>
</dbReference>
<feature type="transmembrane region" description="Helical" evidence="1">
    <location>
        <begin position="33"/>
        <end position="57"/>
    </location>
</feature>
<organism evidence="2 3">
    <name type="scientific">Altererythrobacter xiamenensis</name>
    <dbReference type="NCBI Taxonomy" id="1316679"/>
    <lineage>
        <taxon>Bacteria</taxon>
        <taxon>Pseudomonadati</taxon>
        <taxon>Pseudomonadota</taxon>
        <taxon>Alphaproteobacteria</taxon>
        <taxon>Sphingomonadales</taxon>
        <taxon>Erythrobacteraceae</taxon>
        <taxon>Altererythrobacter</taxon>
    </lineage>
</organism>
<evidence type="ECO:0000313" key="3">
    <source>
        <dbReference type="Proteomes" id="UP000194420"/>
    </source>
</evidence>
<dbReference type="RefSeq" id="WP_086437175.1">
    <property type="nucleotide sequence ID" value="NZ_FXWG01000002.1"/>
</dbReference>
<sequence>MMIVLVFMLGVANFALHKAVLESGHPLLRRLPWYVHMLGGKLTLLTEFIVLLAAMLLTSTGWAGASWIYLGYTALNGVSAWLIFSGKV</sequence>
<evidence type="ECO:0000313" key="2">
    <source>
        <dbReference type="EMBL" id="SMQ68962.1"/>
    </source>
</evidence>
<protein>
    <recommendedName>
        <fullName evidence="4">DoxX-like family protein</fullName>
    </recommendedName>
</protein>
<reference evidence="3" key="1">
    <citation type="submission" date="2017-04" db="EMBL/GenBank/DDBJ databases">
        <authorList>
            <person name="Varghese N."/>
            <person name="Submissions S."/>
        </authorList>
    </citation>
    <scope>NUCLEOTIDE SEQUENCE [LARGE SCALE GENOMIC DNA]</scope>
</reference>
<dbReference type="OrthoDB" id="7391761at2"/>
<feature type="transmembrane region" description="Helical" evidence="1">
    <location>
        <begin position="64"/>
        <end position="84"/>
    </location>
</feature>